<evidence type="ECO:0000313" key="1">
    <source>
        <dbReference type="EMBL" id="CCO44572.1"/>
    </source>
</evidence>
<dbReference type="EMBL" id="CAOF01000020">
    <property type="protein sequence ID" value="CCO44572.1"/>
    <property type="molecule type" value="Genomic_DNA"/>
</dbReference>
<gene>
    <name evidence="1" type="ORF">VIBNISOn1_1160080</name>
</gene>
<sequence length="48" mass="5445">MLASLKSGWRHYDDIKPESSNHLDGCMASSLRNINANPHFTNPGFLDW</sequence>
<protein>
    <submittedName>
        <fullName evidence="1">Uncharacterized protein</fullName>
    </submittedName>
</protein>
<comment type="caution">
    <text evidence="1">The sequence shown here is derived from an EMBL/GenBank/DDBJ whole genome shotgun (WGS) entry which is preliminary data.</text>
</comment>
<dbReference type="Proteomes" id="UP000018211">
    <property type="component" value="Unassembled WGS sequence"/>
</dbReference>
<accession>A0AAV2VIT0</accession>
<proteinExistence type="predicted"/>
<reference evidence="1 2" key="1">
    <citation type="journal article" date="2013" name="ISME J.">
        <title>Comparative genomics of pathogenic lineages of Vibrio nigripulchritudo identifies virulence-associated traits.</title>
        <authorList>
            <person name="Goudenege D."/>
            <person name="Labreuche Y."/>
            <person name="Krin E."/>
            <person name="Ansquer D."/>
            <person name="Mangenot S."/>
            <person name="Calteau A."/>
            <person name="Medigue C."/>
            <person name="Mazel D."/>
            <person name="Polz M.F."/>
            <person name="Le Roux F."/>
        </authorList>
    </citation>
    <scope>NUCLEOTIDE SEQUENCE [LARGE SCALE GENOMIC DNA]</scope>
    <source>
        <strain evidence="1 2">SOn1</strain>
    </source>
</reference>
<organism evidence="1 2">
    <name type="scientific">Vibrio nigripulchritudo SOn1</name>
    <dbReference type="NCBI Taxonomy" id="1238450"/>
    <lineage>
        <taxon>Bacteria</taxon>
        <taxon>Pseudomonadati</taxon>
        <taxon>Pseudomonadota</taxon>
        <taxon>Gammaproteobacteria</taxon>
        <taxon>Vibrionales</taxon>
        <taxon>Vibrionaceae</taxon>
        <taxon>Vibrio</taxon>
    </lineage>
</organism>
<name>A0AAV2VIT0_9VIBR</name>
<evidence type="ECO:0000313" key="2">
    <source>
        <dbReference type="Proteomes" id="UP000018211"/>
    </source>
</evidence>
<dbReference type="AlphaFoldDB" id="A0AAV2VIT0"/>